<keyword evidence="2" id="KW-1185">Reference proteome</keyword>
<dbReference type="EMBL" id="JAAGAX010000013">
    <property type="protein sequence ID" value="KAF2294768.1"/>
    <property type="molecule type" value="Genomic_DNA"/>
</dbReference>
<sequence length="215" mass="23874">MLPDHEAMVVGCVAELTRTTSDSSSLTGDTSRDFSLHNASSIQFMVLQDGFWKKSNSKRNKPLLESTADSQFIQKNPWISHFTSAGKRCIAACHDREHCVPSTGRVRAGRSSPAFYGSTRPSQLDPACSLCHHNSVSIAIELFCYAMLMTVMETRLLIKVTQPRFPAEVSDQNFVDDEQGEKSSSVAVVKRLKVAEADASSKDQVIYRMNLYLYA</sequence>
<dbReference type="GO" id="GO:0009409">
    <property type="term" value="P:response to cold"/>
    <property type="evidence" value="ECO:0007669"/>
    <property type="project" value="InterPro"/>
</dbReference>
<dbReference type="AlphaFoldDB" id="A0A6A6L3C9"/>
<comment type="caution">
    <text evidence="1">The sequence shown here is derived from an EMBL/GenBank/DDBJ whole genome shotgun (WGS) entry which is preliminary data.</text>
</comment>
<dbReference type="Proteomes" id="UP000467840">
    <property type="component" value="Chromosome 7"/>
</dbReference>
<dbReference type="GO" id="GO:0042752">
    <property type="term" value="P:regulation of circadian rhythm"/>
    <property type="evidence" value="ECO:0007669"/>
    <property type="project" value="InterPro"/>
</dbReference>
<evidence type="ECO:0000313" key="1">
    <source>
        <dbReference type="EMBL" id="KAF2294768.1"/>
    </source>
</evidence>
<dbReference type="PANTHER" id="PTHR33676">
    <property type="entry name" value="COLD REGULATED PROTEIN 27"/>
    <property type="match status" value="1"/>
</dbReference>
<organism evidence="1 2">
    <name type="scientific">Hevea brasiliensis</name>
    <name type="common">Para rubber tree</name>
    <name type="synonym">Siphonia brasiliensis</name>
    <dbReference type="NCBI Taxonomy" id="3981"/>
    <lineage>
        <taxon>Eukaryota</taxon>
        <taxon>Viridiplantae</taxon>
        <taxon>Streptophyta</taxon>
        <taxon>Embryophyta</taxon>
        <taxon>Tracheophyta</taxon>
        <taxon>Spermatophyta</taxon>
        <taxon>Magnoliopsida</taxon>
        <taxon>eudicotyledons</taxon>
        <taxon>Gunneridae</taxon>
        <taxon>Pentapetalae</taxon>
        <taxon>rosids</taxon>
        <taxon>fabids</taxon>
        <taxon>Malpighiales</taxon>
        <taxon>Euphorbiaceae</taxon>
        <taxon>Crotonoideae</taxon>
        <taxon>Micrandreae</taxon>
        <taxon>Hevea</taxon>
    </lineage>
</organism>
<reference evidence="1 2" key="1">
    <citation type="journal article" date="2020" name="Mol. Plant">
        <title>The Chromosome-Based Rubber Tree Genome Provides New Insights into Spurge Genome Evolution and Rubber Biosynthesis.</title>
        <authorList>
            <person name="Liu J."/>
            <person name="Shi C."/>
            <person name="Shi C.C."/>
            <person name="Li W."/>
            <person name="Zhang Q.J."/>
            <person name="Zhang Y."/>
            <person name="Li K."/>
            <person name="Lu H.F."/>
            <person name="Shi C."/>
            <person name="Zhu S.T."/>
            <person name="Xiao Z.Y."/>
            <person name="Nan H."/>
            <person name="Yue Y."/>
            <person name="Zhu X.G."/>
            <person name="Wu Y."/>
            <person name="Hong X.N."/>
            <person name="Fan G.Y."/>
            <person name="Tong Y."/>
            <person name="Zhang D."/>
            <person name="Mao C.L."/>
            <person name="Liu Y.L."/>
            <person name="Hao S.J."/>
            <person name="Liu W.Q."/>
            <person name="Lv M.Q."/>
            <person name="Zhang H.B."/>
            <person name="Liu Y."/>
            <person name="Hu-Tang G.R."/>
            <person name="Wang J.P."/>
            <person name="Wang J.H."/>
            <person name="Sun Y.H."/>
            <person name="Ni S.B."/>
            <person name="Chen W.B."/>
            <person name="Zhang X.C."/>
            <person name="Jiao Y.N."/>
            <person name="Eichler E.E."/>
            <person name="Li G.H."/>
            <person name="Liu X."/>
            <person name="Gao L.Z."/>
        </authorList>
    </citation>
    <scope>NUCLEOTIDE SEQUENCE [LARGE SCALE GENOMIC DNA]</scope>
    <source>
        <strain evidence="2">cv. GT1</strain>
        <tissue evidence="1">Leaf</tissue>
    </source>
</reference>
<gene>
    <name evidence="1" type="ORF">GH714_016605</name>
</gene>
<dbReference type="PANTHER" id="PTHR33676:SF17">
    <property type="entry name" value="COLD-REGULATED PROTEIN 28"/>
    <property type="match status" value="1"/>
</dbReference>
<protein>
    <submittedName>
        <fullName evidence="1">Uncharacterized protein</fullName>
    </submittedName>
</protein>
<evidence type="ECO:0000313" key="2">
    <source>
        <dbReference type="Proteomes" id="UP000467840"/>
    </source>
</evidence>
<dbReference type="InterPro" id="IPR044678">
    <property type="entry name" value="COR27/28"/>
</dbReference>
<accession>A0A6A6L3C9</accession>
<proteinExistence type="predicted"/>
<name>A0A6A6L3C9_HEVBR</name>